<evidence type="ECO:0000313" key="3">
    <source>
        <dbReference type="Proteomes" id="UP000008522"/>
    </source>
</evidence>
<dbReference type="EMBL" id="CP002874">
    <property type="protein sequence ID" value="AEM22787.1"/>
    <property type="molecule type" value="Genomic_DNA"/>
</dbReference>
<dbReference type="Pfam" id="PF03691">
    <property type="entry name" value="UPF0167"/>
    <property type="match status" value="1"/>
</dbReference>
<organism evidence="2 3">
    <name type="scientific">Brachyspira intermedia (strain ATCC 51140 / PWS/A)</name>
    <name type="common">Serpulina intermedia</name>
    <dbReference type="NCBI Taxonomy" id="1045858"/>
    <lineage>
        <taxon>Bacteria</taxon>
        <taxon>Pseudomonadati</taxon>
        <taxon>Spirochaetota</taxon>
        <taxon>Spirochaetia</taxon>
        <taxon>Brachyspirales</taxon>
        <taxon>Brachyspiraceae</taxon>
        <taxon>Brachyspira</taxon>
    </lineage>
</organism>
<dbReference type="KEGG" id="bip:Bint_2179"/>
<gene>
    <name evidence="2" type="ordered locus">Bint_2179</name>
</gene>
<sequence>MVYYTIPHCEDNIKPLCPECIVNGKAAEKFNCDFIDEPFDSDNIIENRDEKIEELTKRTPEYSAWQQPYYPNHCDDFCKFISYVGYKELKERNLLDKIIISSDNDEDSVREYIEDLEIEGNFQGYLFECLKCGQLILHTDCD</sequence>
<evidence type="ECO:0000313" key="2">
    <source>
        <dbReference type="EMBL" id="AEM22787.1"/>
    </source>
</evidence>
<dbReference type="HOGENOM" id="CLU_108448_0_0_12"/>
<comment type="similarity">
    <text evidence="1">Belongs to the UPF0167 family.</text>
</comment>
<dbReference type="Proteomes" id="UP000008522">
    <property type="component" value="Chromosome"/>
</dbReference>
<dbReference type="eggNOG" id="COG3196">
    <property type="taxonomic scope" value="Bacteria"/>
</dbReference>
<dbReference type="OrthoDB" id="7065534at2"/>
<dbReference type="PATRIC" id="fig|1045858.4.peg.2182"/>
<dbReference type="AlphaFoldDB" id="G0ELL1"/>
<reference evidence="2 3" key="1">
    <citation type="journal article" date="2011" name="BMC Genomics">
        <title>Complete genome sequence of Brachyspira intermedia reveals unique genomic features in Brachyspira species and phage-mediated horizontal gene transfer.</title>
        <authorList>
            <person name="Hafstrom T."/>
            <person name="Jansson D.S."/>
            <person name="Segerman B."/>
        </authorList>
    </citation>
    <scope>NUCLEOTIDE SEQUENCE [LARGE SCALE GENOMIC DNA]</scope>
    <source>
        <strain evidence="3">ATCC 51140 / PWS/A</strain>
    </source>
</reference>
<evidence type="ECO:0000256" key="1">
    <source>
        <dbReference type="ARBA" id="ARBA00008525"/>
    </source>
</evidence>
<keyword evidence="3" id="KW-1185">Reference proteome</keyword>
<name>G0ELL1_BRAIP</name>
<protein>
    <submittedName>
        <fullName evidence="2">Uncharacterized protein</fullName>
    </submittedName>
</protein>
<proteinExistence type="inferred from homology"/>
<dbReference type="InterPro" id="IPR005363">
    <property type="entry name" value="UPF0167"/>
</dbReference>
<accession>G0ELL1</accession>